<gene>
    <name evidence="4" type="ordered locus">MA_1468</name>
</gene>
<keyword evidence="5" id="KW-1185">Reference proteome</keyword>
<dbReference type="STRING" id="188937.MA_1468"/>
<evidence type="ECO:0000256" key="1">
    <source>
        <dbReference type="ARBA" id="ARBA00022553"/>
    </source>
</evidence>
<dbReference type="SUPFAM" id="SSF52172">
    <property type="entry name" value="CheY-like"/>
    <property type="match status" value="1"/>
</dbReference>
<dbReference type="GO" id="GO:0000160">
    <property type="term" value="P:phosphorelay signal transduction system"/>
    <property type="evidence" value="ECO:0007669"/>
    <property type="project" value="InterPro"/>
</dbReference>
<dbReference type="PANTHER" id="PTHR44591">
    <property type="entry name" value="STRESS RESPONSE REGULATOR PROTEIN 1"/>
    <property type="match status" value="1"/>
</dbReference>
<dbReference type="Proteomes" id="UP000002487">
    <property type="component" value="Chromosome"/>
</dbReference>
<dbReference type="InterPro" id="IPR050595">
    <property type="entry name" value="Bact_response_regulator"/>
</dbReference>
<dbReference type="SMART" id="SM00448">
    <property type="entry name" value="REC"/>
    <property type="match status" value="1"/>
</dbReference>
<evidence type="ECO:0000256" key="2">
    <source>
        <dbReference type="PROSITE-ProRule" id="PRU00169"/>
    </source>
</evidence>
<dbReference type="InParanoid" id="Q8TQS2"/>
<reference evidence="4 5" key="1">
    <citation type="journal article" date="2002" name="Genome Res.">
        <title>The genome of Methanosarcina acetivorans reveals extensive metabolic and physiological diversity.</title>
        <authorList>
            <person name="Galagan J.E."/>
            <person name="Nusbaum C."/>
            <person name="Roy A."/>
            <person name="Endrizzi M.G."/>
            <person name="Macdonald P."/>
            <person name="FitzHugh W."/>
            <person name="Calvo S."/>
            <person name="Engels R."/>
            <person name="Smirnov S."/>
            <person name="Atnoor D."/>
            <person name="Brown A."/>
            <person name="Allen N."/>
            <person name="Naylor J."/>
            <person name="Stange-Thomann N."/>
            <person name="DeArellano K."/>
            <person name="Johnson R."/>
            <person name="Linton L."/>
            <person name="McEwan P."/>
            <person name="McKernan K."/>
            <person name="Talamas J."/>
            <person name="Tirrell A."/>
            <person name="Ye W."/>
            <person name="Zimmer A."/>
            <person name="Barber R.D."/>
            <person name="Cann I."/>
            <person name="Graham D.E."/>
            <person name="Grahame D.A."/>
            <person name="Guss A."/>
            <person name="Hedderich R."/>
            <person name="Ingram-Smith C."/>
            <person name="Kuettner C.H."/>
            <person name="Krzycki J.A."/>
            <person name="Leigh J.A."/>
            <person name="Li W."/>
            <person name="Liu J."/>
            <person name="Mukhopadhyay B."/>
            <person name="Reeve J.N."/>
            <person name="Smith K."/>
            <person name="Springer T.A."/>
            <person name="Umayam L.A."/>
            <person name="White O."/>
            <person name="White R.H."/>
            <person name="de Macario E.C."/>
            <person name="Ferry J.G."/>
            <person name="Jarrell K.F."/>
            <person name="Jing H."/>
            <person name="Macario A.J.L."/>
            <person name="Paulsen I."/>
            <person name="Pritchett M."/>
            <person name="Sowers K.R."/>
            <person name="Swanson R.V."/>
            <person name="Zinder S.H."/>
            <person name="Lander E."/>
            <person name="Metcalf W.W."/>
            <person name="Birren B."/>
        </authorList>
    </citation>
    <scope>NUCLEOTIDE SEQUENCE [LARGE SCALE GENOMIC DNA]</scope>
    <source>
        <strain evidence="5">ATCC 35395 / DSM 2834 / JCM 12185 / C2A</strain>
    </source>
</reference>
<keyword evidence="1 2" id="KW-0597">Phosphoprotein</keyword>
<dbReference type="HOGENOM" id="CLU_000445_69_11_2"/>
<dbReference type="AlphaFoldDB" id="Q8TQS2"/>
<sequence length="147" mass="16513">MSTFFRIRNSKKRSEIMDKAKILVVEDQNIVALNLRNRLKNMGYIVPTIAISGEEAIRKTELTTPDLVLMDIMLKGDMDGIEAARIIKSRFSAPVIYLTACTDIGILERAKLTEPAGYISKPFKEKDLVSNIEVALQKNKLGKVTEE</sequence>
<proteinExistence type="predicted"/>
<dbReference type="EnsemblBacteria" id="AAM04882">
    <property type="protein sequence ID" value="AAM04882"/>
    <property type="gene ID" value="MA_1468"/>
</dbReference>
<evidence type="ECO:0000313" key="4">
    <source>
        <dbReference type="EMBL" id="AAM04882.1"/>
    </source>
</evidence>
<dbReference type="InterPro" id="IPR001789">
    <property type="entry name" value="Sig_transdc_resp-reg_receiver"/>
</dbReference>
<dbReference type="PROSITE" id="PS50110">
    <property type="entry name" value="RESPONSE_REGULATORY"/>
    <property type="match status" value="1"/>
</dbReference>
<dbReference type="Pfam" id="PF00072">
    <property type="entry name" value="Response_reg"/>
    <property type="match status" value="1"/>
</dbReference>
<name>Q8TQS2_METAC</name>
<organism evidence="4 5">
    <name type="scientific">Methanosarcina acetivorans (strain ATCC 35395 / DSM 2834 / JCM 12185 / C2A)</name>
    <dbReference type="NCBI Taxonomy" id="188937"/>
    <lineage>
        <taxon>Archaea</taxon>
        <taxon>Methanobacteriati</taxon>
        <taxon>Methanobacteriota</taxon>
        <taxon>Stenosarchaea group</taxon>
        <taxon>Methanomicrobia</taxon>
        <taxon>Methanosarcinales</taxon>
        <taxon>Methanosarcinaceae</taxon>
        <taxon>Methanosarcina</taxon>
    </lineage>
</organism>
<dbReference type="CDD" id="cd17534">
    <property type="entry name" value="REC_DC-like"/>
    <property type="match status" value="1"/>
</dbReference>
<feature type="modified residue" description="4-aspartylphosphate" evidence="2">
    <location>
        <position position="71"/>
    </location>
</feature>
<feature type="domain" description="Response regulatory" evidence="3">
    <location>
        <begin position="21"/>
        <end position="136"/>
    </location>
</feature>
<evidence type="ECO:0000313" key="5">
    <source>
        <dbReference type="Proteomes" id="UP000002487"/>
    </source>
</evidence>
<dbReference type="KEGG" id="mac:MA_1468"/>
<evidence type="ECO:0000259" key="3">
    <source>
        <dbReference type="PROSITE" id="PS50110"/>
    </source>
</evidence>
<accession>Q8TQS2</accession>
<dbReference type="EMBL" id="AE010299">
    <property type="protein sequence ID" value="AAM04882.1"/>
    <property type="molecule type" value="Genomic_DNA"/>
</dbReference>
<dbReference type="Gene3D" id="3.40.50.2300">
    <property type="match status" value="1"/>
</dbReference>
<dbReference type="InterPro" id="IPR011006">
    <property type="entry name" value="CheY-like_superfamily"/>
</dbReference>
<dbReference type="PANTHER" id="PTHR44591:SF3">
    <property type="entry name" value="RESPONSE REGULATORY DOMAIN-CONTAINING PROTEIN"/>
    <property type="match status" value="1"/>
</dbReference>
<dbReference type="PhylomeDB" id="Q8TQS2"/>
<protein>
    <submittedName>
        <fullName evidence="4">Response regulator receiver</fullName>
    </submittedName>
</protein>